<keyword evidence="5" id="KW-1185">Reference proteome</keyword>
<gene>
    <name evidence="2" type="ORF">B0A70_01425</name>
    <name evidence="3" type="ORF">SAMN05421796_10217</name>
</gene>
<reference evidence="2 5" key="1">
    <citation type="submission" date="2016-11" db="EMBL/GenBank/DDBJ databases">
        <title>Whole genomes of Flavobacteriaceae.</title>
        <authorList>
            <person name="Stine C."/>
            <person name="Li C."/>
            <person name="Tadesse D."/>
        </authorList>
    </citation>
    <scope>NUCLEOTIDE SEQUENCE [LARGE SCALE GENOMIC DNA]</scope>
    <source>
        <strain evidence="2 5">DSM 21068</strain>
    </source>
</reference>
<keyword evidence="1" id="KW-0732">Signal</keyword>
<reference evidence="4" key="2">
    <citation type="submission" date="2017-01" db="EMBL/GenBank/DDBJ databases">
        <authorList>
            <person name="Varghese N."/>
            <person name="Submissions S."/>
        </authorList>
    </citation>
    <scope>NUCLEOTIDE SEQUENCE [LARGE SCALE GENOMIC DNA]</scope>
    <source>
        <strain evidence="4">DSM 21068</strain>
    </source>
</reference>
<organism evidence="3 4">
    <name type="scientific">Chryseobacterium piscicola</name>
    <dbReference type="NCBI Taxonomy" id="551459"/>
    <lineage>
        <taxon>Bacteria</taxon>
        <taxon>Pseudomonadati</taxon>
        <taxon>Bacteroidota</taxon>
        <taxon>Flavobacteriia</taxon>
        <taxon>Flavobacteriales</taxon>
        <taxon>Weeksellaceae</taxon>
        <taxon>Chryseobacterium group</taxon>
        <taxon>Chryseobacterium</taxon>
    </lineage>
</organism>
<dbReference type="RefSeq" id="WP_076450192.1">
    <property type="nucleotide sequence ID" value="NZ_FTOJ01000002.1"/>
</dbReference>
<proteinExistence type="predicted"/>
<dbReference type="EMBL" id="FTOJ01000002">
    <property type="protein sequence ID" value="SIS68687.1"/>
    <property type="molecule type" value="Genomic_DNA"/>
</dbReference>
<reference evidence="3" key="3">
    <citation type="submission" date="2017-01" db="EMBL/GenBank/DDBJ databases">
        <authorList>
            <person name="Mah S.A."/>
            <person name="Swanson W.J."/>
            <person name="Moy G.W."/>
            <person name="Vacquier V.D."/>
        </authorList>
    </citation>
    <scope>NUCLEOTIDE SEQUENCE [LARGE SCALE GENOMIC DNA]</scope>
    <source>
        <strain evidence="3">DSM 21068</strain>
    </source>
</reference>
<dbReference type="AlphaFoldDB" id="A0A1N7L4E5"/>
<sequence length="276" mass="29453">MKKNILLVSLLTSATLFSQVGINIDTPKATLDVVGYATDISKLDGIIAPRITGNQLRLKTYTTSQNGAIVYVTAADSSPAGQTINVKSIGYYFFDSITMTWLKLAVQESTYQLFEAFFKEATAPVDTPAGTSDNTNLGLSITATVPANSTVKVILNYSVPMGTYPIGATTSGTNPNANVGGYFGIRFLKNGTEVQSGSRKNIVPFGSAGTNMNTVGANYVEEITNSTSSPIVVTYTLNGYVEGTLTATRFNMWDSSGTNYNWGKGTISVTTFVKRN</sequence>
<dbReference type="Proteomes" id="UP000186246">
    <property type="component" value="Unassembled WGS sequence"/>
</dbReference>
<dbReference type="Proteomes" id="UP000238314">
    <property type="component" value="Unassembled WGS sequence"/>
</dbReference>
<dbReference type="EMBL" id="MUGO01000002">
    <property type="protein sequence ID" value="PQA97355.1"/>
    <property type="molecule type" value="Genomic_DNA"/>
</dbReference>
<feature type="chain" id="PRO_5044563724" evidence="1">
    <location>
        <begin position="19"/>
        <end position="276"/>
    </location>
</feature>
<dbReference type="STRING" id="551459.SAMN05421796_10217"/>
<evidence type="ECO:0000313" key="3">
    <source>
        <dbReference type="EMBL" id="SIS68687.1"/>
    </source>
</evidence>
<evidence type="ECO:0000256" key="1">
    <source>
        <dbReference type="SAM" id="SignalP"/>
    </source>
</evidence>
<evidence type="ECO:0000313" key="2">
    <source>
        <dbReference type="EMBL" id="PQA97355.1"/>
    </source>
</evidence>
<dbReference type="OrthoDB" id="1231337at2"/>
<evidence type="ECO:0000313" key="5">
    <source>
        <dbReference type="Proteomes" id="UP000238314"/>
    </source>
</evidence>
<evidence type="ECO:0000313" key="4">
    <source>
        <dbReference type="Proteomes" id="UP000186246"/>
    </source>
</evidence>
<name>A0A1N7L4E5_9FLAO</name>
<protein>
    <submittedName>
        <fullName evidence="3">Uncharacterized protein</fullName>
    </submittedName>
</protein>
<accession>A0A1N7L4E5</accession>
<feature type="signal peptide" evidence="1">
    <location>
        <begin position="1"/>
        <end position="18"/>
    </location>
</feature>